<dbReference type="PANTHER" id="PTHR21022">
    <property type="entry name" value="PREPHENATE DEHYDRATASE P PROTEIN"/>
    <property type="match status" value="1"/>
</dbReference>
<keyword evidence="5" id="KW-0584">Phenylalanine biosynthesis</keyword>
<sequence length="272" mass="30725">MKIAIQGGLGSFHHQAASTLFEGDSYEILDKDHFRGVAEALVNGECTHGLIALENSIAGCILPNYNLIKNNHLKIVGELYMPIEHHLMVIPGVKIDDLSEIYSHSMALLQCEDFLNLHPKIRRIDYVDTANSAKKIKTEKLYHAGAIGSKVAAELYDLEIIRHGIQSNKDNFTRFVLLSRALPNDEDFNKISLRFSLPHQKGSLANILMQFAVHGFNMTKIQSMPIVDMPWQYEFYVDVLVHNHERFAKVLDIIGLMAEDIEILGKYKNGNL</sequence>
<evidence type="ECO:0000259" key="9">
    <source>
        <dbReference type="PROSITE" id="PS51671"/>
    </source>
</evidence>
<evidence type="ECO:0000313" key="11">
    <source>
        <dbReference type="Proteomes" id="UP000287701"/>
    </source>
</evidence>
<evidence type="ECO:0000256" key="7">
    <source>
        <dbReference type="ARBA" id="ARBA00047848"/>
    </source>
</evidence>
<evidence type="ECO:0000256" key="4">
    <source>
        <dbReference type="ARBA" id="ARBA00023141"/>
    </source>
</evidence>
<dbReference type="InterPro" id="IPR002912">
    <property type="entry name" value="ACT_dom"/>
</dbReference>
<dbReference type="SUPFAM" id="SSF55021">
    <property type="entry name" value="ACT-like"/>
    <property type="match status" value="1"/>
</dbReference>
<dbReference type="Proteomes" id="UP000287701">
    <property type="component" value="Chromosome"/>
</dbReference>
<comment type="catalytic activity">
    <reaction evidence="7">
        <text>prephenate + H(+) = 3-phenylpyruvate + CO2 + H2O</text>
        <dbReference type="Rhea" id="RHEA:21648"/>
        <dbReference type="ChEBI" id="CHEBI:15377"/>
        <dbReference type="ChEBI" id="CHEBI:15378"/>
        <dbReference type="ChEBI" id="CHEBI:16526"/>
        <dbReference type="ChEBI" id="CHEBI:18005"/>
        <dbReference type="ChEBI" id="CHEBI:29934"/>
        <dbReference type="EC" id="4.2.1.51"/>
    </reaction>
</comment>
<dbReference type="OrthoDB" id="9802281at2"/>
<dbReference type="PROSITE" id="PS51171">
    <property type="entry name" value="PREPHENATE_DEHYDR_3"/>
    <property type="match status" value="1"/>
</dbReference>
<name>A0A410JPD8_ORNRH</name>
<dbReference type="PROSITE" id="PS51671">
    <property type="entry name" value="ACT"/>
    <property type="match status" value="1"/>
</dbReference>
<evidence type="ECO:0000256" key="1">
    <source>
        <dbReference type="ARBA" id="ARBA00004741"/>
    </source>
</evidence>
<dbReference type="CDD" id="cd13631">
    <property type="entry name" value="PBP2_Ct-PDT_like"/>
    <property type="match status" value="1"/>
</dbReference>
<evidence type="ECO:0000256" key="3">
    <source>
        <dbReference type="ARBA" id="ARBA00022605"/>
    </source>
</evidence>
<dbReference type="InterPro" id="IPR045865">
    <property type="entry name" value="ACT-like_dom_sf"/>
</dbReference>
<comment type="pathway">
    <text evidence="1">Amino-acid biosynthesis; L-phenylalanine biosynthesis; phenylpyruvate from prephenate: step 1/1.</text>
</comment>
<proteinExistence type="predicted"/>
<dbReference type="PANTHER" id="PTHR21022:SF19">
    <property type="entry name" value="PREPHENATE DEHYDRATASE-RELATED"/>
    <property type="match status" value="1"/>
</dbReference>
<dbReference type="CDD" id="cd04905">
    <property type="entry name" value="ACT_CM-PDT"/>
    <property type="match status" value="1"/>
</dbReference>
<accession>A0A410JPD8</accession>
<dbReference type="InterPro" id="IPR001086">
    <property type="entry name" value="Preph_deHydtase"/>
</dbReference>
<dbReference type="UniPathway" id="UPA00121">
    <property type="reaction ID" value="UER00345"/>
</dbReference>
<evidence type="ECO:0000256" key="2">
    <source>
        <dbReference type="ARBA" id="ARBA00013147"/>
    </source>
</evidence>
<evidence type="ECO:0000313" key="10">
    <source>
        <dbReference type="EMBL" id="QAR29994.1"/>
    </source>
</evidence>
<gene>
    <name evidence="10" type="ORF">EQP59_00765</name>
</gene>
<dbReference type="EMBL" id="CP035107">
    <property type="protein sequence ID" value="QAR29994.1"/>
    <property type="molecule type" value="Genomic_DNA"/>
</dbReference>
<dbReference type="GO" id="GO:0005737">
    <property type="term" value="C:cytoplasm"/>
    <property type="evidence" value="ECO:0007669"/>
    <property type="project" value="TreeGrafter"/>
</dbReference>
<keyword evidence="3" id="KW-0028">Amino-acid biosynthesis</keyword>
<dbReference type="EC" id="4.2.1.51" evidence="2"/>
<dbReference type="Pfam" id="PF00800">
    <property type="entry name" value="PDT"/>
    <property type="match status" value="1"/>
</dbReference>
<dbReference type="RefSeq" id="WP_128500507.1">
    <property type="nucleotide sequence ID" value="NZ_CP035107.1"/>
</dbReference>
<feature type="domain" description="Prephenate dehydratase" evidence="8">
    <location>
        <begin position="2"/>
        <end position="180"/>
    </location>
</feature>
<keyword evidence="4" id="KW-0057">Aromatic amino acid biosynthesis</keyword>
<evidence type="ECO:0000259" key="8">
    <source>
        <dbReference type="PROSITE" id="PS51171"/>
    </source>
</evidence>
<dbReference type="Gene3D" id="3.40.190.10">
    <property type="entry name" value="Periplasmic binding protein-like II"/>
    <property type="match status" value="2"/>
</dbReference>
<dbReference type="GO" id="GO:0009094">
    <property type="term" value="P:L-phenylalanine biosynthetic process"/>
    <property type="evidence" value="ECO:0007669"/>
    <property type="project" value="UniProtKB-UniPathway"/>
</dbReference>
<organism evidence="10 11">
    <name type="scientific">Ornithobacterium rhinotracheale</name>
    <dbReference type="NCBI Taxonomy" id="28251"/>
    <lineage>
        <taxon>Bacteria</taxon>
        <taxon>Pseudomonadati</taxon>
        <taxon>Bacteroidota</taxon>
        <taxon>Flavobacteriia</taxon>
        <taxon>Flavobacteriales</taxon>
        <taxon>Weeksellaceae</taxon>
        <taxon>Ornithobacterium</taxon>
    </lineage>
</organism>
<evidence type="ECO:0000256" key="5">
    <source>
        <dbReference type="ARBA" id="ARBA00023222"/>
    </source>
</evidence>
<feature type="domain" description="ACT" evidence="9">
    <location>
        <begin position="192"/>
        <end position="268"/>
    </location>
</feature>
<dbReference type="SUPFAM" id="SSF53850">
    <property type="entry name" value="Periplasmic binding protein-like II"/>
    <property type="match status" value="1"/>
</dbReference>
<reference evidence="10 11" key="1">
    <citation type="submission" date="2019-01" db="EMBL/GenBank/DDBJ databases">
        <title>Whole Genome of Ornithobacterium rhinotracheale FARPER-174b.</title>
        <authorList>
            <person name="Tataje-Lavanda L.A."/>
            <person name="Montalvan A."/>
            <person name="Montesinos R."/>
            <person name="Zimic M."/>
            <person name="Fernandez-Sanchez M."/>
            <person name="Fernandez-Diaz M."/>
        </authorList>
    </citation>
    <scope>NUCLEOTIDE SEQUENCE [LARGE SCALE GENOMIC DNA]</scope>
    <source>
        <strain evidence="10 11">FARPER-174b</strain>
    </source>
</reference>
<protein>
    <recommendedName>
        <fullName evidence="2">prephenate dehydratase</fullName>
        <ecNumber evidence="2">4.2.1.51</ecNumber>
    </recommendedName>
</protein>
<dbReference type="Gene3D" id="3.30.70.260">
    <property type="match status" value="1"/>
</dbReference>
<dbReference type="GO" id="GO:0004664">
    <property type="term" value="F:prephenate dehydratase activity"/>
    <property type="evidence" value="ECO:0007669"/>
    <property type="project" value="UniProtKB-EC"/>
</dbReference>
<keyword evidence="6" id="KW-0456">Lyase</keyword>
<evidence type="ECO:0000256" key="6">
    <source>
        <dbReference type="ARBA" id="ARBA00023239"/>
    </source>
</evidence>
<dbReference type="AlphaFoldDB" id="A0A410JPD8"/>